<dbReference type="PANTHER" id="PTHR43280:SF28">
    <property type="entry name" value="HTH-TYPE TRANSCRIPTIONAL ACTIVATOR RHAS"/>
    <property type="match status" value="1"/>
</dbReference>
<sequence length="743" mass="85929">MQINKNWFNRLLISYIPVFVIIVFVLSILFFVFTNYMTQSQSKKASEIFMEQALGNLDRTLKQIDQGVLRELNYNDGLNGFYFAQEGDRYNGLALPASKLEQLVSGYPEIDSAYLYRNSDGKVLSRSLIVPSELYGDAEFIANIVKNGNATGWLPVRTYSEYIGESPRRVISIVRKAPLLTGDKGFIVINVNADYIAKMIDAMAYSHYSFIQVLDTNNYAINGTGKTMETPTSMQSGIMKSAYTGWIMQIGLKEGGFTYLFSSLYILWIVITVVMLGIGIWWIIHVSKNHYRPVESILRQVRTGAFQKVLDKQTDEQDEFHFIQNAITELIDQSNEFRQQHRQDMVYRKQVLFTDLLQGSKMFSSEAWQEQLATYRLPTQYTALQMAVVEIDKFQQFCEIYNHRDQTLLKFALKSVTGEIAEKHGLAAWGEWIDNDRLGVLLFQKETSDGQGTKSVLEELHQWVNEHLRFTVTTGLSSLAGQSEDIPIAYEEAVTSLKYKTVLGLGRVIYFLEIKPKMDSDVYNRLQNVRGIVIMFKQGNEEWRKSFYNLISNLRDEHAVKDDIVITMEYFNYQLNQAMKELNSVYTAHWESRAYPALLQILDHYELLDELADHYLKVLDEEYSNIKVIHDSSSNRSVIRQIQKFIDEHLVNPDLSLNMIGEAFDLNDKQVSQLIKQELGEKFVDYLARLRIQYAKRLLEDTDESIQSISLKVGYIHSLSFIRMFKKMMQMTPGDYRKLHRAL</sequence>
<dbReference type="SMART" id="SM00342">
    <property type="entry name" value="HTH_ARAC"/>
    <property type="match status" value="1"/>
</dbReference>
<accession>A0ABU1NNR5</accession>
<keyword evidence="1" id="KW-0805">Transcription regulation</keyword>
<name>A0ABU1NNR5_9BACL</name>
<feature type="transmembrane region" description="Helical" evidence="4">
    <location>
        <begin position="12"/>
        <end position="34"/>
    </location>
</feature>
<comment type="caution">
    <text evidence="6">The sequence shown here is derived from an EMBL/GenBank/DDBJ whole genome shotgun (WGS) entry which is preliminary data.</text>
</comment>
<dbReference type="EMBL" id="JAVDSB010000001">
    <property type="protein sequence ID" value="MDR6549043.1"/>
    <property type="molecule type" value="Genomic_DNA"/>
</dbReference>
<evidence type="ECO:0000313" key="7">
    <source>
        <dbReference type="Proteomes" id="UP001267290"/>
    </source>
</evidence>
<evidence type="ECO:0000313" key="6">
    <source>
        <dbReference type="EMBL" id="MDR6549043.1"/>
    </source>
</evidence>
<dbReference type="RefSeq" id="WP_310222709.1">
    <property type="nucleotide sequence ID" value="NZ_JAVDSB010000001.1"/>
</dbReference>
<feature type="transmembrane region" description="Helical" evidence="4">
    <location>
        <begin position="257"/>
        <end position="284"/>
    </location>
</feature>
<keyword evidence="3" id="KW-0804">Transcription</keyword>
<proteinExistence type="predicted"/>
<dbReference type="InterPro" id="IPR018062">
    <property type="entry name" value="HTH_AraC-typ_CS"/>
</dbReference>
<protein>
    <submittedName>
        <fullName evidence="6">AraC-like DNA-binding protein</fullName>
    </submittedName>
</protein>
<evidence type="ECO:0000256" key="3">
    <source>
        <dbReference type="ARBA" id="ARBA00023163"/>
    </source>
</evidence>
<dbReference type="SUPFAM" id="SSF46689">
    <property type="entry name" value="Homeodomain-like"/>
    <property type="match status" value="1"/>
</dbReference>
<reference evidence="6 7" key="1">
    <citation type="submission" date="2023-07" db="EMBL/GenBank/DDBJ databases">
        <title>Sorghum-associated microbial communities from plants grown in Nebraska, USA.</title>
        <authorList>
            <person name="Schachtman D."/>
        </authorList>
    </citation>
    <scope>NUCLEOTIDE SEQUENCE [LARGE SCALE GENOMIC DNA]</scope>
    <source>
        <strain evidence="6 7">CC258</strain>
    </source>
</reference>
<keyword evidence="4" id="KW-1133">Transmembrane helix</keyword>
<keyword evidence="7" id="KW-1185">Reference proteome</keyword>
<evidence type="ECO:0000256" key="2">
    <source>
        <dbReference type="ARBA" id="ARBA00023125"/>
    </source>
</evidence>
<gene>
    <name evidence="6" type="ORF">J2736_000226</name>
</gene>
<keyword evidence="2" id="KW-0238">DNA-binding</keyword>
<dbReference type="PROSITE" id="PS00041">
    <property type="entry name" value="HTH_ARAC_FAMILY_1"/>
    <property type="match status" value="1"/>
</dbReference>
<dbReference type="InterPro" id="IPR018060">
    <property type="entry name" value="HTH_AraC"/>
</dbReference>
<keyword evidence="4" id="KW-0812">Transmembrane</keyword>
<dbReference type="Gene3D" id="1.10.10.60">
    <property type="entry name" value="Homeodomain-like"/>
    <property type="match status" value="2"/>
</dbReference>
<evidence type="ECO:0000256" key="1">
    <source>
        <dbReference type="ARBA" id="ARBA00023015"/>
    </source>
</evidence>
<evidence type="ECO:0000259" key="5">
    <source>
        <dbReference type="PROSITE" id="PS01124"/>
    </source>
</evidence>
<dbReference type="PANTHER" id="PTHR43280">
    <property type="entry name" value="ARAC-FAMILY TRANSCRIPTIONAL REGULATOR"/>
    <property type="match status" value="1"/>
</dbReference>
<keyword evidence="4" id="KW-0472">Membrane</keyword>
<dbReference type="InterPro" id="IPR009057">
    <property type="entry name" value="Homeodomain-like_sf"/>
</dbReference>
<evidence type="ECO:0000256" key="4">
    <source>
        <dbReference type="SAM" id="Phobius"/>
    </source>
</evidence>
<dbReference type="Proteomes" id="UP001267290">
    <property type="component" value="Unassembled WGS sequence"/>
</dbReference>
<organism evidence="6 7">
    <name type="scientific">Paenibacillus qinlingensis</name>
    <dbReference type="NCBI Taxonomy" id="1837343"/>
    <lineage>
        <taxon>Bacteria</taxon>
        <taxon>Bacillati</taxon>
        <taxon>Bacillota</taxon>
        <taxon>Bacilli</taxon>
        <taxon>Bacillales</taxon>
        <taxon>Paenibacillaceae</taxon>
        <taxon>Paenibacillus</taxon>
    </lineage>
</organism>
<dbReference type="Pfam" id="PF12833">
    <property type="entry name" value="HTH_18"/>
    <property type="match status" value="1"/>
</dbReference>
<dbReference type="PROSITE" id="PS01124">
    <property type="entry name" value="HTH_ARAC_FAMILY_2"/>
    <property type="match status" value="1"/>
</dbReference>
<feature type="domain" description="HTH araC/xylS-type" evidence="5">
    <location>
        <begin position="640"/>
        <end position="739"/>
    </location>
</feature>